<feature type="region of interest" description="Disordered" evidence="1">
    <location>
        <begin position="382"/>
        <end position="403"/>
    </location>
</feature>
<accession>A0A5N7ALN7</accession>
<proteinExistence type="predicted"/>
<dbReference type="PANTHER" id="PTHR35896:SF3">
    <property type="entry name" value="MAJOR FACILITATOR SUPERFAMILY TRANSPORTER"/>
    <property type="match status" value="1"/>
</dbReference>
<protein>
    <submittedName>
        <fullName evidence="3">Uncharacterized protein</fullName>
    </submittedName>
</protein>
<dbReference type="AlphaFoldDB" id="A0A5N7ALN7"/>
<reference evidence="3 4" key="1">
    <citation type="submission" date="2019-04" db="EMBL/GenBank/DDBJ databases">
        <title>Friends and foes A comparative genomics studyof 23 Aspergillus species from section Flavi.</title>
        <authorList>
            <consortium name="DOE Joint Genome Institute"/>
            <person name="Kjaerbolling I."/>
            <person name="Vesth T."/>
            <person name="Frisvad J.C."/>
            <person name="Nybo J.L."/>
            <person name="Theobald S."/>
            <person name="Kildgaard S."/>
            <person name="Isbrandt T."/>
            <person name="Kuo A."/>
            <person name="Sato A."/>
            <person name="Lyhne E.K."/>
            <person name="Kogle M.E."/>
            <person name="Wiebenga A."/>
            <person name="Kun R.S."/>
            <person name="Lubbers R.J."/>
            <person name="Makela M.R."/>
            <person name="Barry K."/>
            <person name="Chovatia M."/>
            <person name="Clum A."/>
            <person name="Daum C."/>
            <person name="Haridas S."/>
            <person name="He G."/>
            <person name="LaButti K."/>
            <person name="Lipzen A."/>
            <person name="Mondo S."/>
            <person name="Riley R."/>
            <person name="Salamov A."/>
            <person name="Simmons B.A."/>
            <person name="Magnuson J.K."/>
            <person name="Henrissat B."/>
            <person name="Mortensen U.H."/>
            <person name="Larsen T.O."/>
            <person name="Devries R.P."/>
            <person name="Grigoriev I.V."/>
            <person name="Machida M."/>
            <person name="Baker S.E."/>
            <person name="Andersen M.R."/>
        </authorList>
    </citation>
    <scope>NUCLEOTIDE SEQUENCE [LARGE SCALE GENOMIC DNA]</scope>
    <source>
        <strain evidence="3 4">CBS 763.97</strain>
    </source>
</reference>
<dbReference type="EMBL" id="ML737569">
    <property type="protein sequence ID" value="KAE8369909.1"/>
    <property type="molecule type" value="Genomic_DNA"/>
</dbReference>
<evidence type="ECO:0000313" key="3">
    <source>
        <dbReference type="EMBL" id="KAE8369909.1"/>
    </source>
</evidence>
<feature type="chain" id="PRO_5024816848" evidence="2">
    <location>
        <begin position="20"/>
        <end position="403"/>
    </location>
</feature>
<dbReference type="Proteomes" id="UP000326268">
    <property type="component" value="Unassembled WGS sequence"/>
</dbReference>
<evidence type="ECO:0000256" key="1">
    <source>
        <dbReference type="SAM" id="MobiDB-lite"/>
    </source>
</evidence>
<dbReference type="RefSeq" id="XP_031932990.1">
    <property type="nucleotide sequence ID" value="XM_032071585.1"/>
</dbReference>
<sequence length="403" mass="46247">MQFNIIVALLALGAPLAYASPIIGPDNEAIPFYQKRADNSEAIPFYEKREENSEAIPFYQRRADNSEAIPFYEKREENSEAIPFYQRRADNSEAIPFYQRRADNSEAIPFYEKRAGDSEAIPFYEKREENSEAIPFYQRRADNSEAIPFYEKRDEESEAIPFYEEMTKYKPLVEEDSSDGFDHLEGHHAASKIENHDRKLVFRVRYAFLLLLATFGFVDLTYRAYTLIQSRKPISCNCGETVEEAIAKSCRYDSIAAAWLPPACRNDELLEQFETSGPNPDGSWAYYADKNKTRILSLEEVSMLPKTGSHFFTTHQWHLVHCAYYWKKMFLAAEAGTVIEARYNNLAHINHCEMMFLKRDALDTIVTEAGVSLHSDRMVVAKKHGHEGHEQDGKSGKSAGNGY</sequence>
<name>A0A5N7ALN7_9EURO</name>
<evidence type="ECO:0000256" key="2">
    <source>
        <dbReference type="SAM" id="SignalP"/>
    </source>
</evidence>
<keyword evidence="4" id="KW-1185">Reference proteome</keyword>
<gene>
    <name evidence="3" type="ORF">BDV27DRAFT_152566</name>
</gene>
<organism evidence="3 4">
    <name type="scientific">Aspergillus caelatus</name>
    <dbReference type="NCBI Taxonomy" id="61420"/>
    <lineage>
        <taxon>Eukaryota</taxon>
        <taxon>Fungi</taxon>
        <taxon>Dikarya</taxon>
        <taxon>Ascomycota</taxon>
        <taxon>Pezizomycotina</taxon>
        <taxon>Eurotiomycetes</taxon>
        <taxon>Eurotiomycetidae</taxon>
        <taxon>Eurotiales</taxon>
        <taxon>Aspergillaceae</taxon>
        <taxon>Aspergillus</taxon>
        <taxon>Aspergillus subgen. Circumdati</taxon>
    </lineage>
</organism>
<dbReference type="GeneID" id="43656031"/>
<dbReference type="InterPro" id="IPR053008">
    <property type="entry name" value="Phomopsin_biosynth_assoc"/>
</dbReference>
<keyword evidence="2" id="KW-0732">Signal</keyword>
<feature type="signal peptide" evidence="2">
    <location>
        <begin position="1"/>
        <end position="19"/>
    </location>
</feature>
<dbReference type="PANTHER" id="PTHR35896">
    <property type="entry name" value="IG-LIKE DOMAIN-CONTAINING PROTEIN"/>
    <property type="match status" value="1"/>
</dbReference>
<evidence type="ECO:0000313" key="4">
    <source>
        <dbReference type="Proteomes" id="UP000326268"/>
    </source>
</evidence>
<dbReference type="OrthoDB" id="3501153at2759"/>